<evidence type="ECO:0000256" key="6">
    <source>
        <dbReference type="ARBA" id="ARBA00023158"/>
    </source>
</evidence>
<evidence type="ECO:0000256" key="9">
    <source>
        <dbReference type="SAM" id="MobiDB-lite"/>
    </source>
</evidence>
<name>A0A2A2LIA2_9BILA</name>
<evidence type="ECO:0000313" key="12">
    <source>
        <dbReference type="EMBL" id="PAV85996.1"/>
    </source>
</evidence>
<dbReference type="GO" id="GO:0003968">
    <property type="term" value="F:RNA-directed RNA polymerase activity"/>
    <property type="evidence" value="ECO:0007669"/>
    <property type="project" value="UniProtKB-KW"/>
</dbReference>
<evidence type="ECO:0000256" key="2">
    <source>
        <dbReference type="ARBA" id="ARBA00022484"/>
    </source>
</evidence>
<dbReference type="AlphaFoldDB" id="A0A2A2LIA2"/>
<evidence type="ECO:0000259" key="10">
    <source>
        <dbReference type="Pfam" id="PF05183"/>
    </source>
</evidence>
<dbReference type="PANTHER" id="PTHR23079:SF57">
    <property type="entry name" value="RNA-DIRECTED RNA POLYMERASE"/>
    <property type="match status" value="1"/>
</dbReference>
<evidence type="ECO:0000256" key="5">
    <source>
        <dbReference type="ARBA" id="ARBA00022884"/>
    </source>
</evidence>
<gene>
    <name evidence="12" type="ORF">WR25_16257</name>
</gene>
<keyword evidence="4 8" id="KW-0548">Nucleotidyltransferase</keyword>
<feature type="domain" description="RDRP core" evidence="10">
    <location>
        <begin position="139"/>
        <end position="586"/>
    </location>
</feature>
<dbReference type="EC" id="2.7.7.48" evidence="8"/>
<comment type="catalytic activity">
    <reaction evidence="7 8">
        <text>RNA(n) + a ribonucleoside 5'-triphosphate = RNA(n+1) + diphosphate</text>
        <dbReference type="Rhea" id="RHEA:21248"/>
        <dbReference type="Rhea" id="RHEA-COMP:14527"/>
        <dbReference type="Rhea" id="RHEA-COMP:17342"/>
        <dbReference type="ChEBI" id="CHEBI:33019"/>
        <dbReference type="ChEBI" id="CHEBI:61557"/>
        <dbReference type="ChEBI" id="CHEBI:140395"/>
        <dbReference type="EC" id="2.7.7.48"/>
    </reaction>
</comment>
<keyword evidence="2 8" id="KW-0696">RNA-directed RNA polymerase</keyword>
<comment type="caution">
    <text evidence="12">The sequence shown here is derived from an EMBL/GenBank/DDBJ whole genome shotgun (WGS) entry which is preliminary data.</text>
</comment>
<dbReference type="InterPro" id="IPR057596">
    <property type="entry name" value="RDRP_core"/>
</dbReference>
<dbReference type="Proteomes" id="UP000218231">
    <property type="component" value="Unassembled WGS sequence"/>
</dbReference>
<evidence type="ECO:0000256" key="8">
    <source>
        <dbReference type="RuleBase" id="RU363098"/>
    </source>
</evidence>
<dbReference type="GO" id="GO:0031380">
    <property type="term" value="C:nuclear RNA-directed RNA polymerase complex"/>
    <property type="evidence" value="ECO:0007669"/>
    <property type="project" value="TreeGrafter"/>
</dbReference>
<comment type="similarity">
    <text evidence="1 8">Belongs to the RdRP family.</text>
</comment>
<evidence type="ECO:0000313" key="13">
    <source>
        <dbReference type="Proteomes" id="UP000218231"/>
    </source>
</evidence>
<keyword evidence="3 8" id="KW-0808">Transferase</keyword>
<reference evidence="12 13" key="1">
    <citation type="journal article" date="2017" name="Curr. Biol.">
        <title>Genome architecture and evolution of a unichromosomal asexual nematode.</title>
        <authorList>
            <person name="Fradin H."/>
            <person name="Zegar C."/>
            <person name="Gutwein M."/>
            <person name="Lucas J."/>
            <person name="Kovtun M."/>
            <person name="Corcoran D."/>
            <person name="Baugh L.R."/>
            <person name="Kiontke K."/>
            <person name="Gunsalus K."/>
            <person name="Fitch D.H."/>
            <person name="Piano F."/>
        </authorList>
    </citation>
    <scope>NUCLEOTIDE SEQUENCE [LARGE SCALE GENOMIC DNA]</scope>
    <source>
        <strain evidence="12">PF1309</strain>
    </source>
</reference>
<keyword evidence="5 8" id="KW-0694">RNA-binding</keyword>
<dbReference type="EMBL" id="LIAE01006710">
    <property type="protein sequence ID" value="PAV85997.1"/>
    <property type="molecule type" value="Genomic_DNA"/>
</dbReference>
<evidence type="ECO:0000256" key="1">
    <source>
        <dbReference type="ARBA" id="ARBA00005762"/>
    </source>
</evidence>
<evidence type="ECO:0000259" key="11">
    <source>
        <dbReference type="Pfam" id="PF26253"/>
    </source>
</evidence>
<dbReference type="PANTHER" id="PTHR23079">
    <property type="entry name" value="RNA-DEPENDENT RNA POLYMERASE"/>
    <property type="match status" value="1"/>
</dbReference>
<dbReference type="GO" id="GO:0030422">
    <property type="term" value="P:siRNA processing"/>
    <property type="evidence" value="ECO:0007669"/>
    <property type="project" value="TreeGrafter"/>
</dbReference>
<feature type="region of interest" description="Disordered" evidence="9">
    <location>
        <begin position="546"/>
        <end position="569"/>
    </location>
</feature>
<evidence type="ECO:0000256" key="3">
    <source>
        <dbReference type="ARBA" id="ARBA00022679"/>
    </source>
</evidence>
<dbReference type="OrthoDB" id="6513042at2759"/>
<organism evidence="12 13">
    <name type="scientific">Diploscapter pachys</name>
    <dbReference type="NCBI Taxonomy" id="2018661"/>
    <lineage>
        <taxon>Eukaryota</taxon>
        <taxon>Metazoa</taxon>
        <taxon>Ecdysozoa</taxon>
        <taxon>Nematoda</taxon>
        <taxon>Chromadorea</taxon>
        <taxon>Rhabditida</taxon>
        <taxon>Rhabditina</taxon>
        <taxon>Rhabditomorpha</taxon>
        <taxon>Rhabditoidea</taxon>
        <taxon>Rhabditidae</taxon>
        <taxon>Diploscapter</taxon>
    </lineage>
</organism>
<feature type="domain" description="RDRP C-terminal head" evidence="11">
    <location>
        <begin position="631"/>
        <end position="793"/>
    </location>
</feature>
<keyword evidence="13" id="KW-1185">Reference proteome</keyword>
<evidence type="ECO:0000256" key="4">
    <source>
        <dbReference type="ARBA" id="ARBA00022695"/>
    </source>
</evidence>
<dbReference type="EMBL" id="LIAE01006710">
    <property type="protein sequence ID" value="PAV85995.1"/>
    <property type="molecule type" value="Genomic_DNA"/>
</dbReference>
<dbReference type="InterPro" id="IPR058752">
    <property type="entry name" value="RDRP_C_head"/>
</dbReference>
<keyword evidence="6" id="KW-0943">RNA-mediated gene silencing</keyword>
<evidence type="ECO:0000256" key="7">
    <source>
        <dbReference type="ARBA" id="ARBA00048744"/>
    </source>
</evidence>
<dbReference type="STRING" id="2018661.A0A2A2LIA2"/>
<accession>A0A2A2LIA2</accession>
<dbReference type="Pfam" id="PF26253">
    <property type="entry name" value="RdRP_head"/>
    <property type="match status" value="1"/>
</dbReference>
<dbReference type="Pfam" id="PF05183">
    <property type="entry name" value="RdRP"/>
    <property type="match status" value="1"/>
</dbReference>
<dbReference type="GO" id="GO:0003723">
    <property type="term" value="F:RNA binding"/>
    <property type="evidence" value="ECO:0007669"/>
    <property type="project" value="UniProtKB-KW"/>
</dbReference>
<proteinExistence type="inferred from homology"/>
<dbReference type="InterPro" id="IPR007855">
    <property type="entry name" value="RDRP"/>
</dbReference>
<feature type="compositionally biased region" description="Basic and acidic residues" evidence="9">
    <location>
        <begin position="548"/>
        <end position="563"/>
    </location>
</feature>
<dbReference type="EMBL" id="LIAE01006710">
    <property type="protein sequence ID" value="PAV85996.1"/>
    <property type="molecule type" value="Genomic_DNA"/>
</dbReference>
<protein>
    <recommendedName>
        <fullName evidence="8">RNA-dependent RNA polymerase</fullName>
        <ecNumber evidence="8">2.7.7.48</ecNumber>
    </recommendedName>
</protein>
<sequence length="837" mass="94990">MCMRQRVITHSSRGDLLRPDEQGQAAYRRDEVQILRSRGCNVIRRCAQVHQEKEFHSPSPPSASTSIRHQTSALANQDNSTFNVFSTSIPSSPGQHIVSTPKMTKTTKNVDEVGCQRRFFEIPSTKHISTVSGYVAENSSLSDVVRNEYTFTDGVGSISQEKVKDLAKDFFPKSVHNCVPSAFQFRMGGYKGMLAVNPLLDMQYEGTDEKVHCILRESQKKFDDAEEIRGDYVFEIVKHSAPTKVALNKPFILILDQNSANTSDVCHSRIRNRILNLLDSEIKGAADAMKDEAAALERLSEMPKLINFRYLKKCGIQLTNDVFCRSLLRASAKDSYSRLLNKAQIPIPADLGRSMLGVVDESDTLAYGQVFIQYTISMKTKTPKTTAEKRIRTGKVLITKNPMLSRGDVRIFEAIDVPDLHHHVDVVVFPQKGERPHPNEMAGSDLDGDEYSVIWDPELLLERNEEPCKYPDEKLENGINVETLVEDIANFMYEFTSQDTVGVISKNHLIAADMYGLDSTVVKNLAAKQDKAVNFQKCAVPPQPLTTRWDKSLPPESRERNSDFDSGDVFKPTYRSQSILGEISRYVRKLESIVNEAEDDINCDDIVVDSDIVEQVVIDHENDDNDALIFSNAQILLKEYNYEIRKLIDHYGIKSEAELFSGCITELNSRAHQKEADQLAKFTIAHIIGHKVQAIFKKCRERFFEEFEGWVACTELPPPKRCPYPAGYVGDVFKRRCMKPTDDIKKKAVLCYRLAYENAKTSSEMKLLSFGWIAYDVLALLKKNYLDQTRQPNMIEQRSHVERTLHDQLENSGFSSVHELVVGWIQANQIDDLRVFR</sequence>